<protein>
    <submittedName>
        <fullName evidence="5">Uncharacterized protein LOC101238326 isoform X2</fullName>
    </submittedName>
</protein>
<gene>
    <name evidence="5" type="primary">LOC101238326</name>
</gene>
<keyword evidence="3" id="KW-1133">Transmembrane helix</keyword>
<accession>A0ABM4DFB9</accession>
<keyword evidence="4" id="KW-1185">Reference proteome</keyword>
<dbReference type="GeneID" id="101238326"/>
<reference evidence="5" key="1">
    <citation type="submission" date="2025-08" db="UniProtKB">
        <authorList>
            <consortium name="RefSeq"/>
        </authorList>
    </citation>
    <scope>IDENTIFICATION</scope>
</reference>
<feature type="coiled-coil region" evidence="1">
    <location>
        <begin position="156"/>
        <end position="183"/>
    </location>
</feature>
<evidence type="ECO:0000313" key="4">
    <source>
        <dbReference type="Proteomes" id="UP001652625"/>
    </source>
</evidence>
<organism evidence="4 5">
    <name type="scientific">Hydra vulgaris</name>
    <name type="common">Hydra</name>
    <name type="synonym">Hydra attenuata</name>
    <dbReference type="NCBI Taxonomy" id="6087"/>
    <lineage>
        <taxon>Eukaryota</taxon>
        <taxon>Metazoa</taxon>
        <taxon>Cnidaria</taxon>
        <taxon>Hydrozoa</taxon>
        <taxon>Hydroidolina</taxon>
        <taxon>Anthoathecata</taxon>
        <taxon>Aplanulata</taxon>
        <taxon>Hydridae</taxon>
        <taxon>Hydra</taxon>
    </lineage>
</organism>
<evidence type="ECO:0000256" key="1">
    <source>
        <dbReference type="SAM" id="Coils"/>
    </source>
</evidence>
<feature type="region of interest" description="Disordered" evidence="2">
    <location>
        <begin position="230"/>
        <end position="249"/>
    </location>
</feature>
<feature type="transmembrane region" description="Helical" evidence="3">
    <location>
        <begin position="7"/>
        <end position="30"/>
    </location>
</feature>
<keyword evidence="1" id="KW-0175">Coiled coil</keyword>
<proteinExistence type="predicted"/>
<evidence type="ECO:0000256" key="2">
    <source>
        <dbReference type="SAM" id="MobiDB-lite"/>
    </source>
</evidence>
<keyword evidence="3" id="KW-0812">Transmembrane</keyword>
<evidence type="ECO:0000256" key="3">
    <source>
        <dbReference type="SAM" id="Phobius"/>
    </source>
</evidence>
<evidence type="ECO:0000313" key="5">
    <source>
        <dbReference type="RefSeq" id="XP_065673118.1"/>
    </source>
</evidence>
<dbReference type="Proteomes" id="UP001652625">
    <property type="component" value="Chromosome 14"/>
</dbReference>
<dbReference type="RefSeq" id="XP_065673118.1">
    <property type="nucleotide sequence ID" value="XM_065817046.1"/>
</dbReference>
<keyword evidence="3" id="KW-0472">Membrane</keyword>
<sequence length="249" mass="28225">MCDSGCIYLVCGCFMASLVLCLLCALYAALCKSKKIDSSWPPPQKNAVLPAIVLQNNVLKDDRSINDIYYEGSVHSVDSSISNHSQFNNRVIKPFTLDQTRHMSYNLDDRYYNPTNFLDISQRSKSYPNEKLATKMFLSDLYQKQASSNWLSNVNLNGDENNAKRLTNDKNNLEENYSNRLRSNQSENLTCFRLGLKSATNVRNQSPRNLEFLNISNLAKTTVIEESEDYIEESISGSANNEKAENVKS</sequence>
<name>A0ABM4DFB9_HYDVU</name>